<proteinExistence type="predicted"/>
<dbReference type="GO" id="GO:0016787">
    <property type="term" value="F:hydrolase activity"/>
    <property type="evidence" value="ECO:0007669"/>
    <property type="project" value="UniProtKB-KW"/>
</dbReference>
<dbReference type="InterPro" id="IPR007404">
    <property type="entry name" value="YdjM-like"/>
</dbReference>
<keyword evidence="1" id="KW-1133">Transmembrane helix</keyword>
<feature type="transmembrane region" description="Helical" evidence="1">
    <location>
        <begin position="92"/>
        <end position="113"/>
    </location>
</feature>
<keyword evidence="1" id="KW-0812">Transmembrane</keyword>
<feature type="transmembrane region" description="Helical" evidence="1">
    <location>
        <begin position="64"/>
        <end position="85"/>
    </location>
</feature>
<gene>
    <name evidence="2" type="ORF">ACFSBJ_06440</name>
</gene>
<keyword evidence="3" id="KW-1185">Reference proteome</keyword>
<organism evidence="2 3">
    <name type="scientific">Haloplanus ruber</name>
    <dbReference type="NCBI Taxonomy" id="869892"/>
    <lineage>
        <taxon>Archaea</taxon>
        <taxon>Methanobacteriati</taxon>
        <taxon>Methanobacteriota</taxon>
        <taxon>Stenosarchaea group</taxon>
        <taxon>Halobacteria</taxon>
        <taxon>Halobacteriales</taxon>
        <taxon>Haloferacaceae</taxon>
        <taxon>Haloplanus</taxon>
    </lineage>
</organism>
<reference evidence="2 3" key="1">
    <citation type="journal article" date="2019" name="Int. J. Syst. Evol. Microbiol.">
        <title>The Global Catalogue of Microorganisms (GCM) 10K type strain sequencing project: providing services to taxonomists for standard genome sequencing and annotation.</title>
        <authorList>
            <consortium name="The Broad Institute Genomics Platform"/>
            <consortium name="The Broad Institute Genome Sequencing Center for Infectious Disease"/>
            <person name="Wu L."/>
            <person name="Ma J."/>
        </authorList>
    </citation>
    <scope>NUCLEOTIDE SEQUENCE [LARGE SCALE GENOMIC DNA]</scope>
    <source>
        <strain evidence="2 3">CGMCC 1.10594</strain>
    </source>
</reference>
<comment type="caution">
    <text evidence="2">The sequence shown here is derived from an EMBL/GenBank/DDBJ whole genome shotgun (WGS) entry which is preliminary data.</text>
</comment>
<accession>A0ABD6CWV8</accession>
<dbReference type="Pfam" id="PF04307">
    <property type="entry name" value="YdjM"/>
    <property type="match status" value="1"/>
</dbReference>
<feature type="transmembrane region" description="Helical" evidence="1">
    <location>
        <begin position="133"/>
        <end position="156"/>
    </location>
</feature>
<keyword evidence="2" id="KW-0378">Hydrolase</keyword>
<dbReference type="Proteomes" id="UP001597075">
    <property type="component" value="Unassembled WGS sequence"/>
</dbReference>
<sequence length="169" mass="18154">MPDLLAHAFIAYAVCRVLSWRWEWLTTEYVTVGMVGALIPDITKVYLVVPNHAMERLLGTPFSWYSLGTGGGVLVSVLIGVVLAASEVRRPVGVALGIGAGSHLLADSLLLTPTGYSTQLLWPLSQVRTLSPGLYLSTQPGPMVVTGVVAAVVWMVHRRRVSVSDAESE</sequence>
<dbReference type="EMBL" id="JBHUDL010000009">
    <property type="protein sequence ID" value="MFD1633371.1"/>
    <property type="molecule type" value="Genomic_DNA"/>
</dbReference>
<evidence type="ECO:0000256" key="1">
    <source>
        <dbReference type="SAM" id="Phobius"/>
    </source>
</evidence>
<dbReference type="RefSeq" id="WP_256405741.1">
    <property type="nucleotide sequence ID" value="NZ_CP187151.1"/>
</dbReference>
<keyword evidence="1" id="KW-0472">Membrane</keyword>
<evidence type="ECO:0000313" key="3">
    <source>
        <dbReference type="Proteomes" id="UP001597075"/>
    </source>
</evidence>
<protein>
    <submittedName>
        <fullName evidence="2">Metal-dependent hydrolase</fullName>
    </submittedName>
</protein>
<evidence type="ECO:0000313" key="2">
    <source>
        <dbReference type="EMBL" id="MFD1633371.1"/>
    </source>
</evidence>
<dbReference type="AlphaFoldDB" id="A0ABD6CWV8"/>
<name>A0ABD6CWV8_9EURY</name>